<evidence type="ECO:0000256" key="1">
    <source>
        <dbReference type="ARBA" id="ARBA00022553"/>
    </source>
</evidence>
<feature type="domain" description="FHA" evidence="2">
    <location>
        <begin position="103"/>
        <end position="152"/>
    </location>
</feature>
<keyword evidence="1" id="KW-0597">Phosphoprotein</keyword>
<dbReference type="Pfam" id="PF07295">
    <property type="entry name" value="DUF1451"/>
    <property type="match status" value="1"/>
</dbReference>
<reference evidence="4" key="1">
    <citation type="submission" date="2021-11" db="EMBL/GenBank/DDBJ databases">
        <title>Cultivation dependent microbiological survey of springs from the worlds oldest radium mine currently devoted to the extraction of radon-saturated water.</title>
        <authorList>
            <person name="Kapinusova G."/>
            <person name="Smrhova T."/>
            <person name="Strejcek M."/>
            <person name="Suman J."/>
            <person name="Jani K."/>
            <person name="Pajer P."/>
            <person name="Uhlik O."/>
        </authorList>
    </citation>
    <scope>NUCLEOTIDE SEQUENCE [LARGE SCALE GENOMIC DNA]</scope>
    <source>
        <strain evidence="4">J379</strain>
    </source>
</reference>
<dbReference type="InterPro" id="IPR000253">
    <property type="entry name" value="FHA_dom"/>
</dbReference>
<accession>A0ABY5PF60</accession>
<dbReference type="RefSeq" id="WP_353863790.1">
    <property type="nucleotide sequence ID" value="NZ_CP088295.1"/>
</dbReference>
<dbReference type="InterPro" id="IPR008984">
    <property type="entry name" value="SMAD_FHA_dom_sf"/>
</dbReference>
<proteinExistence type="predicted"/>
<keyword evidence="4" id="KW-1185">Reference proteome</keyword>
<protein>
    <submittedName>
        <fullName evidence="3">FHA domain-containing protein</fullName>
    </submittedName>
</protein>
<gene>
    <name evidence="3" type="ORF">LRS13_21815</name>
</gene>
<evidence type="ECO:0000313" key="4">
    <source>
        <dbReference type="Proteomes" id="UP001058860"/>
    </source>
</evidence>
<dbReference type="Proteomes" id="UP001058860">
    <property type="component" value="Chromosome"/>
</dbReference>
<evidence type="ECO:0000313" key="3">
    <source>
        <dbReference type="EMBL" id="UUY03278.1"/>
    </source>
</evidence>
<dbReference type="EMBL" id="CP088295">
    <property type="protein sequence ID" value="UUY03278.1"/>
    <property type="molecule type" value="Genomic_DNA"/>
</dbReference>
<dbReference type="PANTHER" id="PTHR23308">
    <property type="entry name" value="NUCLEAR INHIBITOR OF PROTEIN PHOSPHATASE-1"/>
    <property type="match status" value="1"/>
</dbReference>
<dbReference type="Pfam" id="PF00498">
    <property type="entry name" value="FHA"/>
    <property type="match status" value="1"/>
</dbReference>
<dbReference type="CDD" id="cd00060">
    <property type="entry name" value="FHA"/>
    <property type="match status" value="1"/>
</dbReference>
<dbReference type="SUPFAM" id="SSF49879">
    <property type="entry name" value="SMAD/FHA domain"/>
    <property type="match status" value="1"/>
</dbReference>
<name>A0ABY5PF60_9ACTN</name>
<dbReference type="SMART" id="SM00240">
    <property type="entry name" value="FHA"/>
    <property type="match status" value="1"/>
</dbReference>
<dbReference type="InterPro" id="IPR050923">
    <property type="entry name" value="Cell_Proc_Reg/RNA_Proc"/>
</dbReference>
<sequence length="194" mass="21046">MDSLTSGTLAGTGSFRCEECGFTVTLAAADALPECPSCGGADFTRASLFGTQRFDREPEPQAQADDPAAWVGETRAEITEPGEYLVFQELGGRRVVSLSREWTRVGRSLAADVRFDDPTVSRRHALIVRQADGVRVLDDRSLNGVFVNGERVEWQELHDGDEIVVGRYRLHFVRVTTDEVASPSTSGSPLGATG</sequence>
<dbReference type="InterPro" id="IPR009912">
    <property type="entry name" value="DUF1451"/>
</dbReference>
<organism evidence="3 4">
    <name type="scientific">Svornostia abyssi</name>
    <dbReference type="NCBI Taxonomy" id="2898438"/>
    <lineage>
        <taxon>Bacteria</taxon>
        <taxon>Bacillati</taxon>
        <taxon>Actinomycetota</taxon>
        <taxon>Thermoleophilia</taxon>
        <taxon>Solirubrobacterales</taxon>
        <taxon>Baekduiaceae</taxon>
        <taxon>Svornostia</taxon>
    </lineage>
</organism>
<dbReference type="PROSITE" id="PS50006">
    <property type="entry name" value="FHA_DOMAIN"/>
    <property type="match status" value="1"/>
</dbReference>
<evidence type="ECO:0000259" key="2">
    <source>
        <dbReference type="PROSITE" id="PS50006"/>
    </source>
</evidence>
<dbReference type="Gene3D" id="2.60.200.20">
    <property type="match status" value="1"/>
</dbReference>